<dbReference type="InterPro" id="IPR023214">
    <property type="entry name" value="HAD_sf"/>
</dbReference>
<dbReference type="FunFam" id="3.40.50.1000:FF:000270">
    <property type="entry name" value="Nuclear envelope-endoplasmic reticulum network protein"/>
    <property type="match status" value="1"/>
</dbReference>
<dbReference type="SMART" id="SM00577">
    <property type="entry name" value="CPDc"/>
    <property type="match status" value="1"/>
</dbReference>
<dbReference type="EMBL" id="HE797140">
    <property type="protein sequence ID" value="CCM04063.1"/>
    <property type="molecule type" value="Genomic_DNA"/>
</dbReference>
<proteinExistence type="predicted"/>
<sequence length="459" mass="50143">MNSLTYLSRQFDVLASPRAPPSTPVSESPPPLPGDTDHADPRRLRSWSTRSLRVPLPTGSSGPWSIKRSLSSPADVAVSVDQPLLYPTRNAPLPPSRPPSKPSSRRPSFSSSERAIRPISGSNSILRSLFFTRLVLSFWNAICSAWRSLTGQSSARTVDEVAVEDASEEEEKDTEDESKDERSVPLDHPQRIPPPLPLLPFPPPDALTPSYPISPTVSHSLADIPSSVDSDSASQSTSTAASSQQLPSASRSSTPGSATHRTPVHLQKTLVLDLDETLIHSTSRPISSMSSSSSGLLGLSIFGRRNKGAGHVVEVVLGGRSTLYHVYKRPFVDYFLRKVSGWYTLVIFTASMQEYADPVIDWLDAGRGILTRRLFRESCTQLPSGSYTKDLSVVETDLARVCLIDNSPICYSVNEANGIPIEGWTHDPHDEALLDLLPVLDSLRFTKDVRRVLGIRGFS</sequence>
<feature type="region of interest" description="Disordered" evidence="1">
    <location>
        <begin position="154"/>
        <end position="264"/>
    </location>
</feature>
<evidence type="ECO:0000313" key="3">
    <source>
        <dbReference type="EMBL" id="CCM04063.1"/>
    </source>
</evidence>
<dbReference type="GO" id="GO:0016791">
    <property type="term" value="F:phosphatase activity"/>
    <property type="evidence" value="ECO:0007669"/>
    <property type="project" value="InterPro"/>
</dbReference>
<dbReference type="Gene3D" id="3.40.50.1000">
    <property type="entry name" value="HAD superfamily/HAD-like"/>
    <property type="match status" value="1"/>
</dbReference>
<gene>
    <name evidence="3" type="ORF">FIBRA_06222</name>
</gene>
<feature type="compositionally biased region" description="Pro residues" evidence="1">
    <location>
        <begin position="92"/>
        <end position="101"/>
    </location>
</feature>
<dbReference type="InterPro" id="IPR050365">
    <property type="entry name" value="TIM50"/>
</dbReference>
<feature type="compositionally biased region" description="Acidic residues" evidence="1">
    <location>
        <begin position="161"/>
        <end position="178"/>
    </location>
</feature>
<feature type="compositionally biased region" description="Pro residues" evidence="1">
    <location>
        <begin position="191"/>
        <end position="206"/>
    </location>
</feature>
<evidence type="ECO:0000256" key="1">
    <source>
        <dbReference type="SAM" id="MobiDB-lite"/>
    </source>
</evidence>
<dbReference type="NCBIfam" id="TIGR02251">
    <property type="entry name" value="HIF-SF_euk"/>
    <property type="match status" value="1"/>
</dbReference>
<dbReference type="PANTHER" id="PTHR12210">
    <property type="entry name" value="DULLARD PROTEIN PHOSPHATASE"/>
    <property type="match status" value="1"/>
</dbReference>
<organism evidence="3 4">
    <name type="scientific">Fibroporia radiculosa</name>
    <dbReference type="NCBI Taxonomy" id="599839"/>
    <lineage>
        <taxon>Eukaryota</taxon>
        <taxon>Fungi</taxon>
        <taxon>Dikarya</taxon>
        <taxon>Basidiomycota</taxon>
        <taxon>Agaricomycotina</taxon>
        <taxon>Agaricomycetes</taxon>
        <taxon>Polyporales</taxon>
        <taxon>Fibroporiaceae</taxon>
        <taxon>Fibroporia</taxon>
    </lineage>
</organism>
<feature type="compositionally biased region" description="Polar residues" evidence="1">
    <location>
        <begin position="58"/>
        <end position="72"/>
    </location>
</feature>
<feature type="compositionally biased region" description="Pro residues" evidence="1">
    <location>
        <begin position="18"/>
        <end position="33"/>
    </location>
</feature>
<dbReference type="GeneID" id="24098974"/>
<evidence type="ECO:0000313" key="4">
    <source>
        <dbReference type="Proteomes" id="UP000006352"/>
    </source>
</evidence>
<dbReference type="STRING" id="599839.J4GAU7"/>
<evidence type="ECO:0000259" key="2">
    <source>
        <dbReference type="PROSITE" id="PS50969"/>
    </source>
</evidence>
<feature type="domain" description="FCP1 homology" evidence="2">
    <location>
        <begin position="263"/>
        <end position="443"/>
    </location>
</feature>
<dbReference type="SUPFAM" id="SSF56784">
    <property type="entry name" value="HAD-like"/>
    <property type="match status" value="1"/>
</dbReference>
<accession>J4GAU7</accession>
<protein>
    <recommendedName>
        <fullName evidence="2">FCP1 homology domain-containing protein</fullName>
    </recommendedName>
</protein>
<name>J4GAU7_9APHY</name>
<keyword evidence="4" id="KW-1185">Reference proteome</keyword>
<dbReference type="InParanoid" id="J4GAU7"/>
<dbReference type="OrthoDB" id="277011at2759"/>
<dbReference type="AlphaFoldDB" id="J4GAU7"/>
<feature type="region of interest" description="Disordered" evidence="1">
    <location>
        <begin position="14"/>
        <end position="73"/>
    </location>
</feature>
<dbReference type="Proteomes" id="UP000006352">
    <property type="component" value="Unassembled WGS sequence"/>
</dbReference>
<dbReference type="InterPro" id="IPR036412">
    <property type="entry name" value="HAD-like_sf"/>
</dbReference>
<dbReference type="InterPro" id="IPR004274">
    <property type="entry name" value="FCP1_dom"/>
</dbReference>
<feature type="compositionally biased region" description="Basic and acidic residues" evidence="1">
    <location>
        <begin position="179"/>
        <end position="190"/>
    </location>
</feature>
<feature type="region of interest" description="Disordered" evidence="1">
    <location>
        <begin position="86"/>
        <end position="115"/>
    </location>
</feature>
<dbReference type="CDD" id="cd07521">
    <property type="entry name" value="HAD_FCP1-like"/>
    <property type="match status" value="1"/>
</dbReference>
<feature type="compositionally biased region" description="Low complexity" evidence="1">
    <location>
        <begin position="222"/>
        <end position="254"/>
    </location>
</feature>
<dbReference type="RefSeq" id="XP_012183346.1">
    <property type="nucleotide sequence ID" value="XM_012327956.1"/>
</dbReference>
<dbReference type="HOGENOM" id="CLU_020262_5_1_1"/>
<reference evidence="3 4" key="1">
    <citation type="journal article" date="2012" name="Appl. Environ. Microbiol.">
        <title>Short-read sequencing for genomic analysis of the brown rot fungus Fibroporia radiculosa.</title>
        <authorList>
            <person name="Tang J.D."/>
            <person name="Perkins A.D."/>
            <person name="Sonstegard T.S."/>
            <person name="Schroeder S.G."/>
            <person name="Burgess S.C."/>
            <person name="Diehl S.V."/>
        </authorList>
    </citation>
    <scope>NUCLEOTIDE SEQUENCE [LARGE SCALE GENOMIC DNA]</scope>
    <source>
        <strain evidence="3 4">TFFH 294</strain>
    </source>
</reference>
<dbReference type="PROSITE" id="PS50969">
    <property type="entry name" value="FCP1"/>
    <property type="match status" value="1"/>
</dbReference>
<dbReference type="Pfam" id="PF03031">
    <property type="entry name" value="NIF"/>
    <property type="match status" value="1"/>
</dbReference>
<dbReference type="InterPro" id="IPR011948">
    <property type="entry name" value="Dullard_phosphatase"/>
</dbReference>